<evidence type="ECO:0000313" key="5">
    <source>
        <dbReference type="Proteomes" id="UP000593567"/>
    </source>
</evidence>
<feature type="domain" description="Dynein axonemal assembly factor 5 TPR repeats" evidence="3">
    <location>
        <begin position="6"/>
        <end position="101"/>
    </location>
</feature>
<evidence type="ECO:0000313" key="4">
    <source>
        <dbReference type="EMBL" id="KAF6019953.1"/>
    </source>
</evidence>
<dbReference type="InterPro" id="IPR016024">
    <property type="entry name" value="ARM-type_fold"/>
</dbReference>
<dbReference type="PROSITE" id="PS50077">
    <property type="entry name" value="HEAT_REPEAT"/>
    <property type="match status" value="1"/>
</dbReference>
<accession>A0A7J7J1H0</accession>
<comment type="caution">
    <text evidence="4">The sequence shown here is derived from an EMBL/GenBank/DDBJ whole genome shotgun (WGS) entry which is preliminary data.</text>
</comment>
<dbReference type="GO" id="GO:0045505">
    <property type="term" value="F:dynein intermediate chain binding"/>
    <property type="evidence" value="ECO:0007669"/>
    <property type="project" value="TreeGrafter"/>
</dbReference>
<evidence type="ECO:0000259" key="3">
    <source>
        <dbReference type="Pfam" id="PF25757"/>
    </source>
</evidence>
<dbReference type="GO" id="GO:0036159">
    <property type="term" value="P:inner dynein arm assembly"/>
    <property type="evidence" value="ECO:0007669"/>
    <property type="project" value="TreeGrafter"/>
</dbReference>
<dbReference type="AlphaFoldDB" id="A0A7J7J1H0"/>
<dbReference type="SUPFAM" id="SSF48371">
    <property type="entry name" value="ARM repeat"/>
    <property type="match status" value="1"/>
</dbReference>
<dbReference type="InterPro" id="IPR056497">
    <property type="entry name" value="HEAT_DAAF5"/>
</dbReference>
<reference evidence="4" key="1">
    <citation type="submission" date="2020-06" db="EMBL/GenBank/DDBJ databases">
        <title>Draft genome of Bugula neritina, a colonial animal packing powerful symbionts and potential medicines.</title>
        <authorList>
            <person name="Rayko M."/>
        </authorList>
    </citation>
    <scope>NUCLEOTIDE SEQUENCE [LARGE SCALE GENOMIC DNA]</scope>
    <source>
        <strain evidence="4">Kwan_BN1</strain>
    </source>
</reference>
<feature type="domain" description="Dynein axonemal assembly factor 5 HEAT-repeat" evidence="2">
    <location>
        <begin position="110"/>
        <end position="305"/>
    </location>
</feature>
<dbReference type="InterPro" id="IPR011989">
    <property type="entry name" value="ARM-like"/>
</dbReference>
<dbReference type="EMBL" id="VXIV02003203">
    <property type="protein sequence ID" value="KAF6019953.1"/>
    <property type="molecule type" value="Genomic_DNA"/>
</dbReference>
<dbReference type="InterPro" id="IPR052623">
    <property type="entry name" value="DAAF5"/>
</dbReference>
<evidence type="ECO:0000259" key="2">
    <source>
        <dbReference type="Pfam" id="PF24573"/>
    </source>
</evidence>
<dbReference type="InterPro" id="IPR021133">
    <property type="entry name" value="HEAT_type_2"/>
</dbReference>
<organism evidence="4 5">
    <name type="scientific">Bugula neritina</name>
    <name type="common">Brown bryozoan</name>
    <name type="synonym">Sertularia neritina</name>
    <dbReference type="NCBI Taxonomy" id="10212"/>
    <lineage>
        <taxon>Eukaryota</taxon>
        <taxon>Metazoa</taxon>
        <taxon>Spiralia</taxon>
        <taxon>Lophotrochozoa</taxon>
        <taxon>Bryozoa</taxon>
        <taxon>Gymnolaemata</taxon>
        <taxon>Cheilostomatida</taxon>
        <taxon>Flustrina</taxon>
        <taxon>Buguloidea</taxon>
        <taxon>Bugulidae</taxon>
        <taxon>Bugula</taxon>
    </lineage>
</organism>
<keyword evidence="5" id="KW-1185">Reference proteome</keyword>
<dbReference type="PANTHER" id="PTHR16216">
    <property type="entry name" value="DYNEIN ASSEMBLY FACTOR 5, AXONEMAL"/>
    <property type="match status" value="1"/>
</dbReference>
<sequence length="633" mass="71730">MQTAKCQVLLYGNNKNVDDVVSHLAQRLFDQSAAVREAVTKLAGMWLLQLPDRYSFWHKLMPLLLTSLTDELPSIQEEAACLWHDVGIRYLRENENDMKEKEDFEAVQPKHYPPGVERPNLGCRELVYRNQSKIIPGLSRDILDWVVETRKKSAALLYIIVLNAEASITQHIAVLMEAIYKATIDEEPVVVNYVEKTCELLGYFISPDVWVPVVTSTIKKYQHFGSILALANLIKGSEECKLRDFLPSICSLMSSADVCTSRLQNVQDKTLDCVKAVLNLYSLGVLEPIPVSYDLFKTVISVISVKSSETVEAKGKATLKELSEVQGLEYDDLFKQHALQLLESFGDSYLHWTKGSVERHMFDVLLVNSGPVVGELLDKIIPMITANMKSDKDIEVKSKLFSLVSGLIQNSADTINSTNRFGDFAVILVKDMILPNCIWKAGQTAAAFRTLAVSCLWSLLKHKLLTAEQLLSVTEELLTQMLTLLEDDRLNTRLVTCRVIMHMLSVVGKEMDRHRLYNIYPNLLKRLDDSNDNVRIAVSKTLEAYFKSFNEQYDAKSYRAHFEELVKGLFLHLDDSNTEVQEAVQGVLEHAAVIQPEVVVKEIEAVQHKHRTPKYCNALLRYCENLRLQNGVH</sequence>
<dbReference type="Pfam" id="PF25757">
    <property type="entry name" value="TPR_DNAAF5"/>
    <property type="match status" value="1"/>
</dbReference>
<evidence type="ECO:0000256" key="1">
    <source>
        <dbReference type="PROSITE-ProRule" id="PRU00103"/>
    </source>
</evidence>
<dbReference type="InterPro" id="IPR057978">
    <property type="entry name" value="TPR_DAAF5"/>
</dbReference>
<dbReference type="GO" id="GO:0005737">
    <property type="term" value="C:cytoplasm"/>
    <property type="evidence" value="ECO:0007669"/>
    <property type="project" value="TreeGrafter"/>
</dbReference>
<name>A0A7J7J1H0_BUGNE</name>
<dbReference type="Proteomes" id="UP000593567">
    <property type="component" value="Unassembled WGS sequence"/>
</dbReference>
<proteinExistence type="predicted"/>
<dbReference type="Gene3D" id="1.25.10.10">
    <property type="entry name" value="Leucine-rich Repeat Variant"/>
    <property type="match status" value="2"/>
</dbReference>
<protein>
    <submittedName>
        <fullName evidence="4">HEATR2</fullName>
    </submittedName>
</protein>
<dbReference type="PANTHER" id="PTHR16216:SF2">
    <property type="entry name" value="DYNEIN AXONEMAL ASSEMBLY FACTOR 5"/>
    <property type="match status" value="1"/>
</dbReference>
<dbReference type="GO" id="GO:0036158">
    <property type="term" value="P:outer dynein arm assembly"/>
    <property type="evidence" value="ECO:0007669"/>
    <property type="project" value="TreeGrafter"/>
</dbReference>
<dbReference type="Pfam" id="PF24573">
    <property type="entry name" value="HEAT_DAAF5"/>
    <property type="match status" value="1"/>
</dbReference>
<dbReference type="GO" id="GO:0003341">
    <property type="term" value="P:cilium movement"/>
    <property type="evidence" value="ECO:0007669"/>
    <property type="project" value="TreeGrafter"/>
</dbReference>
<feature type="repeat" description="HEAT" evidence="1">
    <location>
        <begin position="519"/>
        <end position="557"/>
    </location>
</feature>
<dbReference type="OrthoDB" id="413572at2759"/>
<gene>
    <name evidence="4" type="ORF">EB796_021736</name>
</gene>